<sequence>MAPDEFGEAFLQGEFAQIYQQTSESFKENVSFADFERLAVSFNQGVNEYELESSFSVAKHINRYVWVDEQETKGLQVVFDKHGTIQILQIAPLASFPKTDRIYTENEYAMPIKDNWFVLWGGTNQLINYHYLSPIQRYAYDLVIMKNGSTHHGNPAKNKHYYAFGEEVAAPAAGTVVEAVDGTRDNVPGVMNPEQPLGNHVIIKHANGEYSLLAHFKKNSITVKEGDHVTTGDVLGECGNSGNSSEPHIHFQVMSSLDFFNGKSIRIQLKGDKEPIQGDFIKPIK</sequence>
<dbReference type="GO" id="GO:0004222">
    <property type="term" value="F:metalloendopeptidase activity"/>
    <property type="evidence" value="ECO:0007669"/>
    <property type="project" value="TreeGrafter"/>
</dbReference>
<feature type="domain" description="M23ase beta-sheet core" evidence="1">
    <location>
        <begin position="165"/>
        <end position="255"/>
    </location>
</feature>
<dbReference type="PANTHER" id="PTHR21666">
    <property type="entry name" value="PEPTIDASE-RELATED"/>
    <property type="match status" value="1"/>
</dbReference>
<dbReference type="Proteomes" id="UP000198312">
    <property type="component" value="Chromosome"/>
</dbReference>
<evidence type="ECO:0000313" key="3">
    <source>
        <dbReference type="Proteomes" id="UP000198312"/>
    </source>
</evidence>
<dbReference type="PANTHER" id="PTHR21666:SF270">
    <property type="entry name" value="MUREIN HYDROLASE ACTIVATOR ENVC"/>
    <property type="match status" value="1"/>
</dbReference>
<reference evidence="2 3" key="1">
    <citation type="submission" date="2017-07" db="EMBL/GenBank/DDBJ databases">
        <title>Virgibacillus sp. LM2416.</title>
        <authorList>
            <person name="Tak E.J."/>
            <person name="Bae J.-W."/>
        </authorList>
    </citation>
    <scope>NUCLEOTIDE SEQUENCE [LARGE SCALE GENOMIC DNA]</scope>
    <source>
        <strain evidence="2 3">LM2416</strain>
    </source>
</reference>
<dbReference type="Gene3D" id="2.70.70.10">
    <property type="entry name" value="Glucose Permease (Domain IIA)"/>
    <property type="match status" value="1"/>
</dbReference>
<dbReference type="KEGG" id="vil:CFK37_18600"/>
<dbReference type="AlphaFoldDB" id="A0A220U939"/>
<dbReference type="InterPro" id="IPR050570">
    <property type="entry name" value="Cell_wall_metabolism_enzyme"/>
</dbReference>
<organism evidence="2 3">
    <name type="scientific">Virgibacillus phasianinus</name>
    <dbReference type="NCBI Taxonomy" id="2017483"/>
    <lineage>
        <taxon>Bacteria</taxon>
        <taxon>Bacillati</taxon>
        <taxon>Bacillota</taxon>
        <taxon>Bacilli</taxon>
        <taxon>Bacillales</taxon>
        <taxon>Bacillaceae</taxon>
        <taxon>Virgibacillus</taxon>
    </lineage>
</organism>
<dbReference type="InterPro" id="IPR011055">
    <property type="entry name" value="Dup_hybrid_motif"/>
</dbReference>
<dbReference type="OrthoDB" id="9809488at2"/>
<gene>
    <name evidence="2" type="ORF">CFK37_18600</name>
</gene>
<dbReference type="Pfam" id="PF01551">
    <property type="entry name" value="Peptidase_M23"/>
    <property type="match status" value="1"/>
</dbReference>
<protein>
    <recommendedName>
        <fullName evidence="1">M23ase beta-sheet core domain-containing protein</fullName>
    </recommendedName>
</protein>
<dbReference type="InterPro" id="IPR016047">
    <property type="entry name" value="M23ase_b-sheet_dom"/>
</dbReference>
<evidence type="ECO:0000313" key="2">
    <source>
        <dbReference type="EMBL" id="ASK64472.1"/>
    </source>
</evidence>
<proteinExistence type="predicted"/>
<accession>A0A220U939</accession>
<dbReference type="EMBL" id="CP022315">
    <property type="protein sequence ID" value="ASK64472.1"/>
    <property type="molecule type" value="Genomic_DNA"/>
</dbReference>
<name>A0A220U939_9BACI</name>
<dbReference type="SUPFAM" id="SSF51261">
    <property type="entry name" value="Duplicated hybrid motif"/>
    <property type="match status" value="1"/>
</dbReference>
<evidence type="ECO:0000259" key="1">
    <source>
        <dbReference type="Pfam" id="PF01551"/>
    </source>
</evidence>
<keyword evidence="3" id="KW-1185">Reference proteome</keyword>
<dbReference type="CDD" id="cd12797">
    <property type="entry name" value="M23_peptidase"/>
    <property type="match status" value="1"/>
</dbReference>